<dbReference type="EMBL" id="JACGCI010000035">
    <property type="protein sequence ID" value="KAF6754303.1"/>
    <property type="molecule type" value="Genomic_DNA"/>
</dbReference>
<reference evidence="1 2" key="1">
    <citation type="submission" date="2020-07" db="EMBL/GenBank/DDBJ databases">
        <title>Comparative genomics of pyrophilous fungi reveals a link between fire events and developmental genes.</title>
        <authorList>
            <consortium name="DOE Joint Genome Institute"/>
            <person name="Steindorff A.S."/>
            <person name="Carver A."/>
            <person name="Calhoun S."/>
            <person name="Stillman K."/>
            <person name="Liu H."/>
            <person name="Lipzen A."/>
            <person name="Pangilinan J."/>
            <person name="Labutti K."/>
            <person name="Bruns T.D."/>
            <person name="Grigoriev I.V."/>
        </authorList>
    </citation>
    <scope>NUCLEOTIDE SEQUENCE [LARGE SCALE GENOMIC DNA]</scope>
    <source>
        <strain evidence="1 2">CBS 144469</strain>
    </source>
</reference>
<dbReference type="AlphaFoldDB" id="A0A8H6HW40"/>
<protein>
    <submittedName>
        <fullName evidence="1">Uncharacterized protein</fullName>
    </submittedName>
</protein>
<organism evidence="1 2">
    <name type="scientific">Ephemerocybe angulata</name>
    <dbReference type="NCBI Taxonomy" id="980116"/>
    <lineage>
        <taxon>Eukaryota</taxon>
        <taxon>Fungi</taxon>
        <taxon>Dikarya</taxon>
        <taxon>Basidiomycota</taxon>
        <taxon>Agaricomycotina</taxon>
        <taxon>Agaricomycetes</taxon>
        <taxon>Agaricomycetidae</taxon>
        <taxon>Agaricales</taxon>
        <taxon>Agaricineae</taxon>
        <taxon>Psathyrellaceae</taxon>
        <taxon>Ephemerocybe</taxon>
    </lineage>
</organism>
<dbReference type="OrthoDB" id="3260913at2759"/>
<proteinExistence type="predicted"/>
<sequence>MLSRWTKAATSLVDSQLRTAGWQIPLDEKGNYVINLNGLRGSLPSLPENSLQRVAEHCDELFTPVCKTLAEDINTITHLLLELETSCDLEERKSTRESELDTASPSLDQDNDLVQANMVRGPQDLVHRERLFSKGRRLSYPPPTPIIIPSTHPRAPSIMISPCGSQNQEKTCRVPYQDSAFGKMLTVPSHPSYNDYPPSNADPAFFKLASFA</sequence>
<comment type="caution">
    <text evidence="1">The sequence shown here is derived from an EMBL/GenBank/DDBJ whole genome shotgun (WGS) entry which is preliminary data.</text>
</comment>
<name>A0A8H6HW40_9AGAR</name>
<evidence type="ECO:0000313" key="1">
    <source>
        <dbReference type="EMBL" id="KAF6754303.1"/>
    </source>
</evidence>
<evidence type="ECO:0000313" key="2">
    <source>
        <dbReference type="Proteomes" id="UP000521943"/>
    </source>
</evidence>
<keyword evidence="2" id="KW-1185">Reference proteome</keyword>
<dbReference type="Proteomes" id="UP000521943">
    <property type="component" value="Unassembled WGS sequence"/>
</dbReference>
<accession>A0A8H6HW40</accession>
<gene>
    <name evidence="1" type="ORF">DFP72DRAFT_1046187</name>
</gene>